<feature type="transmembrane region" description="Helical" evidence="1">
    <location>
        <begin position="12"/>
        <end position="34"/>
    </location>
</feature>
<name>A0A0V7ZDT4_9CYAN</name>
<keyword evidence="1" id="KW-0812">Transmembrane</keyword>
<dbReference type="AlphaFoldDB" id="A0A0V7ZDT4"/>
<dbReference type="OrthoDB" id="528950at2"/>
<organism evidence="2 4">
    <name type="scientific">Mastigocoleus testarum BC008</name>
    <dbReference type="NCBI Taxonomy" id="371196"/>
    <lineage>
        <taxon>Bacteria</taxon>
        <taxon>Bacillati</taxon>
        <taxon>Cyanobacteriota</taxon>
        <taxon>Cyanophyceae</taxon>
        <taxon>Nostocales</taxon>
        <taxon>Hapalosiphonaceae</taxon>
        <taxon>Mastigocoleus</taxon>
    </lineage>
</organism>
<dbReference type="RefSeq" id="WP_027843579.1">
    <property type="nucleotide sequence ID" value="NZ_LMTZ01000152.1"/>
</dbReference>
<sequence length="231" mass="26012">MRSLNPKKNNNNLIPLFVIGTFSLHLFTVLILMFHNTMLQQVKRKTLPETLVQLVDGRTIAVAATDNLERNQQTIRRFVGEAMTLILTSSNNLPPSLIKEITSPLLSEDLRQKLNSKNNNMGFDYGLDRNLRNTENVLAIARISQPEEVSKGNWKVDIYANYLTFKGAEKTGTSIPFNKQIFVRAIETTKATADQSGIPANLAISGLREARLEIYNICELKDKKCSTSKKM</sequence>
<evidence type="ECO:0000313" key="3">
    <source>
        <dbReference type="EMBL" id="KST62594.1"/>
    </source>
</evidence>
<keyword evidence="4" id="KW-1185">Reference proteome</keyword>
<evidence type="ECO:0000313" key="4">
    <source>
        <dbReference type="Proteomes" id="UP000053372"/>
    </source>
</evidence>
<accession>A0A0V7ZDT4</accession>
<protein>
    <submittedName>
        <fullName evidence="2">Uncharacterized protein</fullName>
    </submittedName>
</protein>
<dbReference type="EMBL" id="LMTZ01000152">
    <property type="protein sequence ID" value="KST62594.1"/>
    <property type="molecule type" value="Genomic_DNA"/>
</dbReference>
<keyword evidence="1" id="KW-1133">Transmembrane helix</keyword>
<comment type="caution">
    <text evidence="2">The sequence shown here is derived from an EMBL/GenBank/DDBJ whole genome shotgun (WGS) entry which is preliminary data.</text>
</comment>
<evidence type="ECO:0000256" key="1">
    <source>
        <dbReference type="SAM" id="Phobius"/>
    </source>
</evidence>
<dbReference type="Proteomes" id="UP000053372">
    <property type="component" value="Unassembled WGS sequence"/>
</dbReference>
<evidence type="ECO:0000313" key="2">
    <source>
        <dbReference type="EMBL" id="KST62556.1"/>
    </source>
</evidence>
<dbReference type="EMBL" id="LMTZ01000153">
    <property type="protein sequence ID" value="KST62556.1"/>
    <property type="molecule type" value="Genomic_DNA"/>
</dbReference>
<proteinExistence type="predicted"/>
<reference evidence="2 4" key="1">
    <citation type="journal article" date="2015" name="Genome Announc.">
        <title>Draft Genome of the Euendolithic (true boring) Cyanobacterium Mastigocoleus testarum strain BC008.</title>
        <authorList>
            <person name="Guida B.S."/>
            <person name="Garcia-Pichel F."/>
        </authorList>
    </citation>
    <scope>NUCLEOTIDE SEQUENCE [LARGE SCALE GENOMIC DNA]</scope>
    <source>
        <strain evidence="2 4">BC008</strain>
    </source>
</reference>
<keyword evidence="1" id="KW-0472">Membrane</keyword>
<gene>
    <name evidence="2" type="ORF">BC008_10325</name>
    <name evidence="3" type="ORF">BC008_10520</name>
</gene>